<evidence type="ECO:0000259" key="1">
    <source>
        <dbReference type="Pfam" id="PF03732"/>
    </source>
</evidence>
<protein>
    <recommendedName>
        <fullName evidence="1">Retrotransposon gag domain-containing protein</fullName>
    </recommendedName>
</protein>
<reference evidence="3" key="1">
    <citation type="journal article" date="2016" name="Nature">
        <title>The genome of the seagrass Zostera marina reveals angiosperm adaptation to the sea.</title>
        <authorList>
            <person name="Olsen J.L."/>
            <person name="Rouze P."/>
            <person name="Verhelst B."/>
            <person name="Lin Y.-C."/>
            <person name="Bayer T."/>
            <person name="Collen J."/>
            <person name="Dattolo E."/>
            <person name="De Paoli E."/>
            <person name="Dittami S."/>
            <person name="Maumus F."/>
            <person name="Michel G."/>
            <person name="Kersting A."/>
            <person name="Lauritano C."/>
            <person name="Lohaus R."/>
            <person name="Toepel M."/>
            <person name="Tonon T."/>
            <person name="Vanneste K."/>
            <person name="Amirebrahimi M."/>
            <person name="Brakel J."/>
            <person name="Bostroem C."/>
            <person name="Chovatia M."/>
            <person name="Grimwood J."/>
            <person name="Jenkins J.W."/>
            <person name="Jueterbock A."/>
            <person name="Mraz A."/>
            <person name="Stam W.T."/>
            <person name="Tice H."/>
            <person name="Bornberg-Bauer E."/>
            <person name="Green P.J."/>
            <person name="Pearson G.A."/>
            <person name="Procaccini G."/>
            <person name="Duarte C.M."/>
            <person name="Schmutz J."/>
            <person name="Reusch T.B.H."/>
            <person name="Van de Peer Y."/>
        </authorList>
    </citation>
    <scope>NUCLEOTIDE SEQUENCE [LARGE SCALE GENOMIC DNA]</scope>
    <source>
        <strain evidence="3">cv. Finnish</strain>
    </source>
</reference>
<sequence length="246" mass="28516">MNWYVNLPQGSISNFEELHHKFLEAFNHLVKRKTNQCALLNVRQKTNETLREYVKRFVETLNRVERPSDSASIMAFKAGLRPTRFAVKITKDPPADIADLFEKAYSAMDVEEMLEEKYKEFKIPTTTSPQNKIIFNQAKPKENQRDKFLELQNILPPPKPMSEATTQVRSNGKYCEYHKDKGHTTKDCRVLAKVLAEHDKTNLPQVNLINKPGPSKTIFVIWSNPVAKRNLEVFTINQSMKRIKLN</sequence>
<name>A0A0K9P3J2_ZOSMR</name>
<dbReference type="Proteomes" id="UP000036987">
    <property type="component" value="Unassembled WGS sequence"/>
</dbReference>
<comment type="caution">
    <text evidence="2">The sequence shown here is derived from an EMBL/GenBank/DDBJ whole genome shotgun (WGS) entry which is preliminary data.</text>
</comment>
<dbReference type="STRING" id="29655.A0A0K9P3J2"/>
<keyword evidence="3" id="KW-1185">Reference proteome</keyword>
<dbReference type="PANTHER" id="PTHR33223:SF10">
    <property type="entry name" value="AMINOTRANSFERASE-LIKE PLANT MOBILE DOMAIN-CONTAINING PROTEIN"/>
    <property type="match status" value="1"/>
</dbReference>
<accession>A0A0K9P3J2</accession>
<feature type="domain" description="Retrotransposon gag" evidence="1">
    <location>
        <begin position="2"/>
        <end position="82"/>
    </location>
</feature>
<proteinExistence type="predicted"/>
<dbReference type="Pfam" id="PF03732">
    <property type="entry name" value="Retrotrans_gag"/>
    <property type="match status" value="1"/>
</dbReference>
<evidence type="ECO:0000313" key="3">
    <source>
        <dbReference type="Proteomes" id="UP000036987"/>
    </source>
</evidence>
<dbReference type="OMA" id="HTVEECA"/>
<organism evidence="2 3">
    <name type="scientific">Zostera marina</name>
    <name type="common">Eelgrass</name>
    <dbReference type="NCBI Taxonomy" id="29655"/>
    <lineage>
        <taxon>Eukaryota</taxon>
        <taxon>Viridiplantae</taxon>
        <taxon>Streptophyta</taxon>
        <taxon>Embryophyta</taxon>
        <taxon>Tracheophyta</taxon>
        <taxon>Spermatophyta</taxon>
        <taxon>Magnoliopsida</taxon>
        <taxon>Liliopsida</taxon>
        <taxon>Zosteraceae</taxon>
        <taxon>Zostera</taxon>
    </lineage>
</organism>
<gene>
    <name evidence="2" type="ORF">ZOSMA_3G00250</name>
</gene>
<dbReference type="PANTHER" id="PTHR33223">
    <property type="entry name" value="CCHC-TYPE DOMAIN-CONTAINING PROTEIN"/>
    <property type="match status" value="1"/>
</dbReference>
<dbReference type="InterPro" id="IPR005162">
    <property type="entry name" value="Retrotrans_gag_dom"/>
</dbReference>
<evidence type="ECO:0000313" key="2">
    <source>
        <dbReference type="EMBL" id="KMZ63548.1"/>
    </source>
</evidence>
<dbReference type="AlphaFoldDB" id="A0A0K9P3J2"/>
<dbReference type="EMBL" id="LFYR01001213">
    <property type="protein sequence ID" value="KMZ63548.1"/>
    <property type="molecule type" value="Genomic_DNA"/>
</dbReference>
<dbReference type="OrthoDB" id="693243at2759"/>